<protein>
    <submittedName>
        <fullName evidence="7">Uncharacterized protein</fullName>
    </submittedName>
</protein>
<dbReference type="PANTHER" id="PTHR22852">
    <property type="entry name" value="LETHAL 2 DENTICLELESS PROTEIN RETINOIC ACID-REGULATED NUCLEAR MATRIX-ASSOCIATED PROTEIN"/>
    <property type="match status" value="1"/>
</dbReference>
<keyword evidence="4" id="KW-0833">Ubl conjugation pathway</keyword>
<evidence type="ECO:0000256" key="3">
    <source>
        <dbReference type="ARBA" id="ARBA00022737"/>
    </source>
</evidence>
<dbReference type="InterPro" id="IPR019775">
    <property type="entry name" value="WD40_repeat_CS"/>
</dbReference>
<evidence type="ECO:0000313" key="7">
    <source>
        <dbReference type="EMBL" id="WFC97084.1"/>
    </source>
</evidence>
<gene>
    <name evidence="7" type="ORF">MBRA1_003749</name>
</gene>
<keyword evidence="3" id="KW-0677">Repeat</keyword>
<dbReference type="PROSITE" id="PS00678">
    <property type="entry name" value="WD_REPEATS_1"/>
    <property type="match status" value="1"/>
</dbReference>
<comment type="pathway">
    <text evidence="1">Protein modification; protein ubiquitination.</text>
</comment>
<dbReference type="InterPro" id="IPR001680">
    <property type="entry name" value="WD40_rpt"/>
</dbReference>
<evidence type="ECO:0000313" key="8">
    <source>
        <dbReference type="Proteomes" id="UP001216638"/>
    </source>
</evidence>
<feature type="region of interest" description="Disordered" evidence="6">
    <location>
        <begin position="1"/>
        <end position="86"/>
    </location>
</feature>
<dbReference type="InterPro" id="IPR015943">
    <property type="entry name" value="WD40/YVTN_repeat-like_dom_sf"/>
</dbReference>
<dbReference type="Pfam" id="PF00400">
    <property type="entry name" value="WD40"/>
    <property type="match status" value="1"/>
</dbReference>
<dbReference type="GO" id="GO:0005634">
    <property type="term" value="C:nucleus"/>
    <property type="evidence" value="ECO:0007669"/>
    <property type="project" value="TreeGrafter"/>
</dbReference>
<dbReference type="AlphaFoldDB" id="A0AAF0DXA0"/>
<organism evidence="7 8">
    <name type="scientific">Malassezia brasiliensis</name>
    <dbReference type="NCBI Taxonomy" id="1821822"/>
    <lineage>
        <taxon>Eukaryota</taxon>
        <taxon>Fungi</taxon>
        <taxon>Dikarya</taxon>
        <taxon>Basidiomycota</taxon>
        <taxon>Ustilaginomycotina</taxon>
        <taxon>Malasseziomycetes</taxon>
        <taxon>Malasseziales</taxon>
        <taxon>Malasseziaceae</taxon>
        <taxon>Malassezia</taxon>
    </lineage>
</organism>
<sequence>MSEDGARPRVVRGTVTPSRASRFFLPRTRAAPATPDTPALSISYSTPYAPTPSSAGTPRSAEAPRWRALGDSESDDDAPPSPTLGCKRRRAAPAVALTELPAPAAPAAVRRPHRGTAPSAVLHRARTRAPRFGVPPPVSMAPFFSRLATREAYPYTLESEVPLAVASPLCVAYMHRACDADDPLPCLAVGDDEGRVHLLDTRVPADALDQPYVRHTTRPLVHGSVFALDWRADDVVLALGGSDYSVAAWDVQHEVCVASYDAHEGSARALAWDPSGGGRLLASGARDGAIYLWDVRQAAPAVHIPHAHRLPRTKRGVRSAGVTSLVFRGDGQLVSAASEHGVLHSWDWRAPARPSAASADVSLGCAGNTRPHGVSSLAYAPSRARLYAACTDGSVYPLDAHLGDALLPDEPRVLWDAAQRHNTLYARLALYDERFLALGCNTGDVVVWDAAARGTARAAVLPRAHAAKYVDV</sequence>
<evidence type="ECO:0000256" key="6">
    <source>
        <dbReference type="SAM" id="MobiDB-lite"/>
    </source>
</evidence>
<evidence type="ECO:0000256" key="4">
    <source>
        <dbReference type="ARBA" id="ARBA00022786"/>
    </source>
</evidence>
<evidence type="ECO:0000256" key="1">
    <source>
        <dbReference type="ARBA" id="ARBA00004906"/>
    </source>
</evidence>
<feature type="compositionally biased region" description="Low complexity" evidence="6">
    <location>
        <begin position="26"/>
        <end position="58"/>
    </location>
</feature>
<reference evidence="7" key="1">
    <citation type="submission" date="2023-03" db="EMBL/GenBank/DDBJ databases">
        <title>Mating type loci evolution in Malassezia.</title>
        <authorList>
            <person name="Coelho M.A."/>
        </authorList>
    </citation>
    <scope>NUCLEOTIDE SEQUENCE</scope>
    <source>
        <strain evidence="7">CBS 14135</strain>
    </source>
</reference>
<accession>A0AAF0DXA0</accession>
<dbReference type="Proteomes" id="UP001216638">
    <property type="component" value="Chromosome 6"/>
</dbReference>
<dbReference type="GO" id="GO:0043161">
    <property type="term" value="P:proteasome-mediated ubiquitin-dependent protein catabolic process"/>
    <property type="evidence" value="ECO:0007669"/>
    <property type="project" value="TreeGrafter"/>
</dbReference>
<dbReference type="SUPFAM" id="SSF50978">
    <property type="entry name" value="WD40 repeat-like"/>
    <property type="match status" value="1"/>
</dbReference>
<proteinExistence type="inferred from homology"/>
<dbReference type="SMART" id="SM00320">
    <property type="entry name" value="WD40"/>
    <property type="match status" value="4"/>
</dbReference>
<name>A0AAF0DXA0_9BASI</name>
<evidence type="ECO:0000256" key="5">
    <source>
        <dbReference type="ARBA" id="ARBA00038344"/>
    </source>
</evidence>
<keyword evidence="2" id="KW-0853">WD repeat</keyword>
<dbReference type="EMBL" id="CP119956">
    <property type="protein sequence ID" value="WFC97084.1"/>
    <property type="molecule type" value="Genomic_DNA"/>
</dbReference>
<dbReference type="InterPro" id="IPR036322">
    <property type="entry name" value="WD40_repeat_dom_sf"/>
</dbReference>
<dbReference type="PANTHER" id="PTHR22852:SF0">
    <property type="entry name" value="DENTICLELESS PROTEIN HOMOLOG"/>
    <property type="match status" value="1"/>
</dbReference>
<comment type="similarity">
    <text evidence="5">Belongs to the WD repeat cdt2 family.</text>
</comment>
<evidence type="ECO:0000256" key="2">
    <source>
        <dbReference type="ARBA" id="ARBA00022574"/>
    </source>
</evidence>
<keyword evidence="8" id="KW-1185">Reference proteome</keyword>
<dbReference type="InterPro" id="IPR051865">
    <property type="entry name" value="WD-repeat_CDT2_adapter"/>
</dbReference>
<dbReference type="Gene3D" id="2.130.10.10">
    <property type="entry name" value="YVTN repeat-like/Quinoprotein amine dehydrogenase"/>
    <property type="match status" value="1"/>
</dbReference>
<dbReference type="GO" id="GO:0030674">
    <property type="term" value="F:protein-macromolecule adaptor activity"/>
    <property type="evidence" value="ECO:0007669"/>
    <property type="project" value="TreeGrafter"/>
</dbReference>